<feature type="domain" description="Transposase DDE" evidence="1">
    <location>
        <begin position="90"/>
        <end position="173"/>
    </location>
</feature>
<dbReference type="InterPro" id="IPR025668">
    <property type="entry name" value="Tnp_DDE_dom"/>
</dbReference>
<sequence length="227" mass="26274">MYEQQKMMFEQNVRRCADRIISIYQPHRRPIVRGKAKATVEFGAKIGASIVSGYTYVDHVSWDAYNESSDLGMQLELYKKRFGMLPREIQADKLYLGKENRKHIKSCHVNCYNRPLGRPPKEENDTHAEDKKRAIGERNEMEGTFGTTKRVYRANDIRAKLDQTADTWIGACFFAKNIMKFLRGLLCLFFEKSGLKTFQKRIMSIFDKMEAVLPTPQGCVKEISKVS</sequence>
<comment type="caution">
    <text evidence="2">The sequence shown here is derived from an EMBL/GenBank/DDBJ whole genome shotgun (WGS) entry which is preliminary data.</text>
</comment>
<evidence type="ECO:0000313" key="2">
    <source>
        <dbReference type="EMBL" id="PMC22746.1"/>
    </source>
</evidence>
<dbReference type="OrthoDB" id="1454687at2"/>
<reference evidence="2 3" key="1">
    <citation type="submission" date="2017-09" db="EMBL/GenBank/DDBJ databases">
        <title>Bacterial strain isolated from the female urinary microbiota.</title>
        <authorList>
            <person name="Thomas-White K."/>
            <person name="Kumar N."/>
            <person name="Forster S."/>
            <person name="Putonti C."/>
            <person name="Lawley T."/>
            <person name="Wolfe A.J."/>
        </authorList>
    </citation>
    <scope>NUCLEOTIDE SEQUENCE [LARGE SCALE GENOMIC DNA]</scope>
    <source>
        <strain evidence="2 3">UMB0536</strain>
    </source>
</reference>
<gene>
    <name evidence="2" type="ORF">CJ231_12455</name>
</gene>
<name>A0A2N6QMR9_9BACT</name>
<dbReference type="Pfam" id="PF13586">
    <property type="entry name" value="DDE_Tnp_1_2"/>
    <property type="match status" value="1"/>
</dbReference>
<dbReference type="RefSeq" id="WP_102698225.1">
    <property type="nucleotide sequence ID" value="NZ_PNGJ01000015.1"/>
</dbReference>
<protein>
    <recommendedName>
        <fullName evidence="1">Transposase DDE domain-containing protein</fullName>
    </recommendedName>
</protein>
<dbReference type="Proteomes" id="UP000235564">
    <property type="component" value="Unassembled WGS sequence"/>
</dbReference>
<organism evidence="2 3">
    <name type="scientific">Hoylesella buccalis</name>
    <dbReference type="NCBI Taxonomy" id="28127"/>
    <lineage>
        <taxon>Bacteria</taxon>
        <taxon>Pseudomonadati</taxon>
        <taxon>Bacteroidota</taxon>
        <taxon>Bacteroidia</taxon>
        <taxon>Bacteroidales</taxon>
        <taxon>Prevotellaceae</taxon>
        <taxon>Hoylesella</taxon>
    </lineage>
</organism>
<evidence type="ECO:0000259" key="1">
    <source>
        <dbReference type="Pfam" id="PF13586"/>
    </source>
</evidence>
<dbReference type="AlphaFoldDB" id="A0A2N6QMR9"/>
<proteinExistence type="predicted"/>
<accession>A0A2N6QMR9</accession>
<dbReference type="EMBL" id="PNGJ01000015">
    <property type="protein sequence ID" value="PMC22746.1"/>
    <property type="molecule type" value="Genomic_DNA"/>
</dbReference>
<evidence type="ECO:0000313" key="3">
    <source>
        <dbReference type="Proteomes" id="UP000235564"/>
    </source>
</evidence>